<dbReference type="PANTHER" id="PTHR45774:SF3">
    <property type="entry name" value="BTB (POZ) DOMAIN-CONTAINING 2B-RELATED"/>
    <property type="match status" value="1"/>
</dbReference>
<dbReference type="VEuPathDB" id="FungiDB:FUN_021808"/>
<feature type="domain" description="TLDc" evidence="2">
    <location>
        <begin position="232"/>
        <end position="405"/>
    </location>
</feature>
<dbReference type="VEuPathDB" id="FungiDB:RhiirFUN_003755"/>
<reference evidence="3 4" key="1">
    <citation type="submission" date="2015-10" db="EMBL/GenBank/DDBJ databases">
        <title>Genome analyses suggest a sexual origin of heterokaryosis in a supposedly ancient asexual fungus.</title>
        <authorList>
            <person name="Ropars J."/>
            <person name="Sedzielewska K."/>
            <person name="Noel J."/>
            <person name="Charron P."/>
            <person name="Farinelli L."/>
            <person name="Marton T."/>
            <person name="Kruger M."/>
            <person name="Pelin A."/>
            <person name="Brachmann A."/>
            <person name="Corradi N."/>
        </authorList>
    </citation>
    <scope>NUCLEOTIDE SEQUENCE [LARGE SCALE GENOMIC DNA]</scope>
    <source>
        <strain evidence="3 4">A4</strain>
    </source>
</reference>
<feature type="domain" description="BTB" evidence="1">
    <location>
        <begin position="410"/>
        <end position="483"/>
    </location>
</feature>
<evidence type="ECO:0000259" key="2">
    <source>
        <dbReference type="PROSITE" id="PS51886"/>
    </source>
</evidence>
<dbReference type="CDD" id="cd18186">
    <property type="entry name" value="BTB_POZ_ZBTB_KLHL-like"/>
    <property type="match status" value="1"/>
</dbReference>
<sequence length="858" mass="102044">MTSFFNPKFSKDFPLILNNDNNYDTIIQVGENEDIKEFRAHSVILRARIMNRIEKLSDILKLLIASDELLLEELCDYLREYLTKERYNWIHKDFVLVFYTVRKLANCEFLQNYCFETICFDPEFIITSFSFPSLERDINCCLGLLNYMGIKQTSSLNCDRNKWNNKDYEALKETLNEFIPLIRFTNITFDDFNNKVRPYKNIIPNQIYEEIEEFYNKGTTPKIILPPRFNSKIIKPKLAKIILKWINKEDWISRYKFIPIYRGSIDGISNKSFKNKCKGQVGSLVLIKVNYSNKIFGGYSSIGFNSIEDSLLRIYNDNHRFYHSSNNFIFSFENDEDTQNMKISRVINYDKAIYDQPHNGFNFGYNAFFMTENHCIINNYSCNYENNIRTETIYSIEEIETFIIYNDDNYDTIIQVGENENIKEFRAHSVILRSRSPYFVGAFSSSWVKKENDIIIFNKPNVTPNIFDMILRYIYSGKLDLTEKLSDILKLLIASDELLLEELCDYLREYLTKERYNWIHKDFVLVFYTVRKLANCEFLQNYCFETICFDPEFIITSFSFPSLERDMYYDLLEREDLLIKEIVAWDYLIIWGIEQTSGLRSLNCDRNKWNNEDYEALKETLNEFIPLIRFTNITFDDFKNKVRPYKNIIPNHIYEEIEEFYNKGTIPKIILPPRKIENFNSKIIKSRLIRRIIEWINIEDFWISNYNLNLIYRGSIDGISNKSFKNKCKGQVKSLVLVKVNYSKKIIGGYSSIGFNSIEDSNLLLIYEDNRRFYHSSNNFIFSLENNEDIQNMKISRVINYDKAIYDQPHNGFNFGYNAFFMSDNYCIANNYSYNYEDNLKTVTVNSIEEIETFIITE</sequence>
<protein>
    <recommendedName>
        <fullName evidence="5">Serine-enriched protein</fullName>
    </recommendedName>
</protein>
<dbReference type="EMBL" id="LLXI01000044">
    <property type="protein sequence ID" value="PKY38897.1"/>
    <property type="molecule type" value="Genomic_DNA"/>
</dbReference>
<evidence type="ECO:0008006" key="5">
    <source>
        <dbReference type="Google" id="ProtNLM"/>
    </source>
</evidence>
<dbReference type="InterPro" id="IPR000210">
    <property type="entry name" value="BTB/POZ_dom"/>
</dbReference>
<feature type="domain" description="TLDc" evidence="2">
    <location>
        <begin position="682"/>
        <end position="857"/>
    </location>
</feature>
<comment type="caution">
    <text evidence="3">The sequence shown here is derived from an EMBL/GenBank/DDBJ whole genome shotgun (WGS) entry which is preliminary data.</text>
</comment>
<dbReference type="Pfam" id="PF07534">
    <property type="entry name" value="TLD"/>
    <property type="match status" value="2"/>
</dbReference>
<dbReference type="InterPro" id="IPR011333">
    <property type="entry name" value="SKP1/BTB/POZ_sf"/>
</dbReference>
<dbReference type="PROSITE" id="PS51886">
    <property type="entry name" value="TLDC"/>
    <property type="match status" value="2"/>
</dbReference>
<dbReference type="Pfam" id="PF00651">
    <property type="entry name" value="BTB"/>
    <property type="match status" value="1"/>
</dbReference>
<dbReference type="VEuPathDB" id="FungiDB:RhiirA1_530935"/>
<accession>A0A2I1FWX7</accession>
<keyword evidence="4" id="KW-1185">Reference proteome</keyword>
<name>A0A2I1FWX7_9GLOM</name>
<proteinExistence type="predicted"/>
<dbReference type="SMART" id="SM00225">
    <property type="entry name" value="BTB"/>
    <property type="match status" value="1"/>
</dbReference>
<dbReference type="Proteomes" id="UP000234323">
    <property type="component" value="Unassembled WGS sequence"/>
</dbReference>
<dbReference type="SUPFAM" id="SSF54695">
    <property type="entry name" value="POZ domain"/>
    <property type="match status" value="1"/>
</dbReference>
<dbReference type="VEuPathDB" id="FungiDB:RhiirA1_530936"/>
<dbReference type="PROSITE" id="PS50097">
    <property type="entry name" value="BTB"/>
    <property type="match status" value="1"/>
</dbReference>
<dbReference type="Gene3D" id="3.30.710.10">
    <property type="entry name" value="Potassium Channel Kv1.1, Chain A"/>
    <property type="match status" value="1"/>
</dbReference>
<dbReference type="InterPro" id="IPR006571">
    <property type="entry name" value="TLDc_dom"/>
</dbReference>
<evidence type="ECO:0000259" key="1">
    <source>
        <dbReference type="PROSITE" id="PS50097"/>
    </source>
</evidence>
<evidence type="ECO:0000313" key="3">
    <source>
        <dbReference type="EMBL" id="PKY38897.1"/>
    </source>
</evidence>
<dbReference type="VEuPathDB" id="FungiDB:FUN_021784"/>
<dbReference type="VEuPathDB" id="FungiDB:RhiirFUN_003756"/>
<organism evidence="3 4">
    <name type="scientific">Rhizophagus irregularis</name>
    <dbReference type="NCBI Taxonomy" id="588596"/>
    <lineage>
        <taxon>Eukaryota</taxon>
        <taxon>Fungi</taxon>
        <taxon>Fungi incertae sedis</taxon>
        <taxon>Mucoromycota</taxon>
        <taxon>Glomeromycotina</taxon>
        <taxon>Glomeromycetes</taxon>
        <taxon>Glomerales</taxon>
        <taxon>Glomeraceae</taxon>
        <taxon>Rhizophagus</taxon>
    </lineage>
</organism>
<dbReference type="PANTHER" id="PTHR45774">
    <property type="entry name" value="BTB/POZ DOMAIN-CONTAINING"/>
    <property type="match status" value="1"/>
</dbReference>
<evidence type="ECO:0000313" key="4">
    <source>
        <dbReference type="Proteomes" id="UP000234323"/>
    </source>
</evidence>
<dbReference type="AlphaFoldDB" id="A0A2I1FWX7"/>
<gene>
    <name evidence="3" type="ORF">RhiirA4_537654</name>
</gene>